<dbReference type="Proteomes" id="UP000178129">
    <property type="component" value="Unassembled WGS sequence"/>
</dbReference>
<dbReference type="InParanoid" id="A0A1E1JZ45"/>
<accession>A0A1E1JZ45</accession>
<reference evidence="2" key="1">
    <citation type="submission" date="2016-03" db="EMBL/GenBank/DDBJ databases">
        <authorList>
            <person name="Ploux O."/>
        </authorList>
    </citation>
    <scope>NUCLEOTIDE SEQUENCE [LARGE SCALE GENOMIC DNA]</scope>
    <source>
        <strain evidence="2">UK7</strain>
    </source>
</reference>
<gene>
    <name evidence="1" type="ORF">RCO7_14202</name>
</gene>
<comment type="caution">
    <text evidence="1">The sequence shown here is derived from an EMBL/GenBank/DDBJ whole genome shotgun (WGS) entry which is preliminary data.</text>
</comment>
<organism evidence="1 2">
    <name type="scientific">Rhynchosporium graminicola</name>
    <dbReference type="NCBI Taxonomy" id="2792576"/>
    <lineage>
        <taxon>Eukaryota</taxon>
        <taxon>Fungi</taxon>
        <taxon>Dikarya</taxon>
        <taxon>Ascomycota</taxon>
        <taxon>Pezizomycotina</taxon>
        <taxon>Leotiomycetes</taxon>
        <taxon>Helotiales</taxon>
        <taxon>Ploettnerulaceae</taxon>
        <taxon>Rhynchosporium</taxon>
    </lineage>
</organism>
<protein>
    <submittedName>
        <fullName evidence="1">Uncharacterized protein</fullName>
    </submittedName>
</protein>
<evidence type="ECO:0000313" key="2">
    <source>
        <dbReference type="Proteomes" id="UP000178129"/>
    </source>
</evidence>
<keyword evidence="2" id="KW-1185">Reference proteome</keyword>
<dbReference type="EMBL" id="FJUW01000004">
    <property type="protein sequence ID" value="CZS91155.1"/>
    <property type="molecule type" value="Genomic_DNA"/>
</dbReference>
<name>A0A1E1JZ45_9HELO</name>
<proteinExistence type="predicted"/>
<dbReference type="AlphaFoldDB" id="A0A1E1JZ45"/>
<sequence length="130" mass="15034">MNLPALHRYVAARSFDKESIRNRPATYSTISCLNTLPMKVLLIKVVRHELVLNIELSQGGRNTGVALQEVKERRTIERNMKPTQFDAKFMQVDRRSSLVFYGSHNWSEKSFVHTLITGRGDWVNEWLGCK</sequence>
<evidence type="ECO:0000313" key="1">
    <source>
        <dbReference type="EMBL" id="CZS91155.1"/>
    </source>
</evidence>